<sequence length="276" mass="29321">MYKTIVVHVDDKPQMRSRLAVAAGLATRYEAHLVGSAVTGISRGNYLLLGTSPMAALPDSDFDRLVEHGQAQLTAFTREVERLGIASWEQRLIEDDAGHALLLEARYADLIVVSRAAPTRLHLGASLPEFVALHGTRPVLVVPEDYPGDAAGGTVVVAWNGSMEATRAVTGALPLLRSARAVKVALINPDETDGLYGEQPGADLATWLARHGVEVEVVCERSEVGAAPALLGLAREIGADLLVAGAYGHSRYREWIAGGATRDLLAGTTMPLLLAH</sequence>
<evidence type="ECO:0000259" key="2">
    <source>
        <dbReference type="Pfam" id="PF00582"/>
    </source>
</evidence>
<dbReference type="PANTHER" id="PTHR46268:SF15">
    <property type="entry name" value="UNIVERSAL STRESS PROTEIN HP_0031"/>
    <property type="match status" value="1"/>
</dbReference>
<organism evidence="3 4">
    <name type="scientific">[Empedobacter] haloabium</name>
    <dbReference type="NCBI Taxonomy" id="592317"/>
    <lineage>
        <taxon>Bacteria</taxon>
        <taxon>Pseudomonadati</taxon>
        <taxon>Pseudomonadota</taxon>
        <taxon>Betaproteobacteria</taxon>
        <taxon>Burkholderiales</taxon>
        <taxon>Oxalobacteraceae</taxon>
        <taxon>Telluria group</taxon>
        <taxon>Telluria group incertae sedis</taxon>
    </lineage>
</organism>
<feature type="domain" description="UspA" evidence="2">
    <location>
        <begin position="154"/>
        <end position="275"/>
    </location>
</feature>
<feature type="domain" description="UspA" evidence="2">
    <location>
        <begin position="1"/>
        <end position="143"/>
    </location>
</feature>
<evidence type="ECO:0000256" key="1">
    <source>
        <dbReference type="ARBA" id="ARBA00008791"/>
    </source>
</evidence>
<keyword evidence="4" id="KW-1185">Reference proteome</keyword>
<accession>A0ABZ1UR86</accession>
<dbReference type="EMBL" id="CP136508">
    <property type="protein sequence ID" value="WUR15156.1"/>
    <property type="molecule type" value="Genomic_DNA"/>
</dbReference>
<evidence type="ECO:0000313" key="3">
    <source>
        <dbReference type="EMBL" id="WUR15156.1"/>
    </source>
</evidence>
<dbReference type="Gene3D" id="3.40.50.12370">
    <property type="match status" value="1"/>
</dbReference>
<name>A0ABZ1UR86_9BURK</name>
<comment type="similarity">
    <text evidence="1">Belongs to the universal stress protein A family.</text>
</comment>
<dbReference type="CDD" id="cd00293">
    <property type="entry name" value="USP-like"/>
    <property type="match status" value="1"/>
</dbReference>
<dbReference type="SUPFAM" id="SSF52402">
    <property type="entry name" value="Adenine nucleotide alpha hydrolases-like"/>
    <property type="match status" value="2"/>
</dbReference>
<reference evidence="3 4" key="1">
    <citation type="journal article" date="2019" name="Int. J. Syst. Evol. Microbiol.">
        <title>The Draft Whole-Genome Sequence of the Antibiotic Producer Empedobacter haloabium ATCC 31962 Provides Indications for Its Taxonomic Reclassification.</title>
        <authorList>
            <person name="Miess H."/>
            <person name="Arlt P."/>
            <person name="Apel A.K."/>
            <person name="Weber T."/>
            <person name="Nieselt K."/>
            <person name="Hanssen F."/>
            <person name="Czemmel S."/>
            <person name="Nahnsen S."/>
            <person name="Gross H."/>
        </authorList>
    </citation>
    <scope>NUCLEOTIDE SEQUENCE [LARGE SCALE GENOMIC DNA]</scope>
    <source>
        <strain evidence="3 4">ATCC 31962</strain>
    </source>
</reference>
<gene>
    <name evidence="3" type="ORF">E7V67_008635</name>
</gene>
<dbReference type="InterPro" id="IPR006016">
    <property type="entry name" value="UspA"/>
</dbReference>
<dbReference type="Pfam" id="PF00582">
    <property type="entry name" value="Usp"/>
    <property type="match status" value="2"/>
</dbReference>
<dbReference type="PANTHER" id="PTHR46268">
    <property type="entry name" value="STRESS RESPONSE PROTEIN NHAX"/>
    <property type="match status" value="1"/>
</dbReference>
<proteinExistence type="inferred from homology"/>
<protein>
    <submittedName>
        <fullName evidence="3">Universal stress protein</fullName>
    </submittedName>
</protein>
<dbReference type="Proteomes" id="UP000321323">
    <property type="component" value="Chromosome"/>
</dbReference>
<evidence type="ECO:0000313" key="4">
    <source>
        <dbReference type="Proteomes" id="UP000321323"/>
    </source>
</evidence>